<gene>
    <name evidence="2" type="ORF">HK097_001636</name>
</gene>
<keyword evidence="3" id="KW-1185">Reference proteome</keyword>
<protein>
    <submittedName>
        <fullName evidence="2">Uncharacterized protein</fullName>
    </submittedName>
</protein>
<comment type="caution">
    <text evidence="2">The sequence shown here is derived from an EMBL/GenBank/DDBJ whole genome shotgun (WGS) entry which is preliminary data.</text>
</comment>
<dbReference type="EMBL" id="JADGJD010000133">
    <property type="protein sequence ID" value="KAJ3054513.1"/>
    <property type="molecule type" value="Genomic_DNA"/>
</dbReference>
<dbReference type="Proteomes" id="UP001212841">
    <property type="component" value="Unassembled WGS sequence"/>
</dbReference>
<sequence length="139" mass="14740">MGLDPATAASVSNIHHKDQPRRKSWGIAINKPIAESLSKEESFHSQQTQNPALQQVGQNIQSHIRTGGGAIHEQQHNHVAGSQPLSTQGGLDTADTLNKVDIHGQERAQNVTATDGQTGQGAGSKLAQKGLWVGQNSTL</sequence>
<feature type="region of interest" description="Disordered" evidence="1">
    <location>
        <begin position="1"/>
        <end position="125"/>
    </location>
</feature>
<evidence type="ECO:0000313" key="3">
    <source>
        <dbReference type="Proteomes" id="UP001212841"/>
    </source>
</evidence>
<name>A0AAD5SIY7_9FUNG</name>
<feature type="compositionally biased region" description="Polar residues" evidence="1">
    <location>
        <begin position="44"/>
        <end position="64"/>
    </location>
</feature>
<evidence type="ECO:0000313" key="2">
    <source>
        <dbReference type="EMBL" id="KAJ3054513.1"/>
    </source>
</evidence>
<reference evidence="2" key="1">
    <citation type="submission" date="2020-05" db="EMBL/GenBank/DDBJ databases">
        <title>Phylogenomic resolution of chytrid fungi.</title>
        <authorList>
            <person name="Stajich J.E."/>
            <person name="Amses K."/>
            <person name="Simmons R."/>
            <person name="Seto K."/>
            <person name="Myers J."/>
            <person name="Bonds A."/>
            <person name="Quandt C.A."/>
            <person name="Barry K."/>
            <person name="Liu P."/>
            <person name="Grigoriev I."/>
            <person name="Longcore J.E."/>
            <person name="James T.Y."/>
        </authorList>
    </citation>
    <scope>NUCLEOTIDE SEQUENCE</scope>
    <source>
        <strain evidence="2">JEL0318</strain>
    </source>
</reference>
<evidence type="ECO:0000256" key="1">
    <source>
        <dbReference type="SAM" id="MobiDB-lite"/>
    </source>
</evidence>
<dbReference type="AlphaFoldDB" id="A0AAD5SIY7"/>
<accession>A0AAD5SIY7</accession>
<proteinExistence type="predicted"/>
<organism evidence="2 3">
    <name type="scientific">Rhizophlyctis rosea</name>
    <dbReference type="NCBI Taxonomy" id="64517"/>
    <lineage>
        <taxon>Eukaryota</taxon>
        <taxon>Fungi</taxon>
        <taxon>Fungi incertae sedis</taxon>
        <taxon>Chytridiomycota</taxon>
        <taxon>Chytridiomycota incertae sedis</taxon>
        <taxon>Chytridiomycetes</taxon>
        <taxon>Rhizophlyctidales</taxon>
        <taxon>Rhizophlyctidaceae</taxon>
        <taxon>Rhizophlyctis</taxon>
    </lineage>
</organism>